<comment type="caution">
    <text evidence="7">The sequence shown here is derived from an EMBL/GenBank/DDBJ whole genome shotgun (WGS) entry which is preliminary data.</text>
</comment>
<dbReference type="SUPFAM" id="SSF55129">
    <property type="entry name" value="Ribosomal protein L30p/L7e"/>
    <property type="match status" value="1"/>
</dbReference>
<organism evidence="7 8">
    <name type="scientific">Clitoria ternatea</name>
    <name type="common">Butterfly pea</name>
    <dbReference type="NCBI Taxonomy" id="43366"/>
    <lineage>
        <taxon>Eukaryota</taxon>
        <taxon>Viridiplantae</taxon>
        <taxon>Streptophyta</taxon>
        <taxon>Embryophyta</taxon>
        <taxon>Tracheophyta</taxon>
        <taxon>Spermatophyta</taxon>
        <taxon>Magnoliopsida</taxon>
        <taxon>eudicotyledons</taxon>
        <taxon>Gunneridae</taxon>
        <taxon>Pentapetalae</taxon>
        <taxon>rosids</taxon>
        <taxon>fabids</taxon>
        <taxon>Fabales</taxon>
        <taxon>Fabaceae</taxon>
        <taxon>Papilionoideae</taxon>
        <taxon>50 kb inversion clade</taxon>
        <taxon>NPAAA clade</taxon>
        <taxon>indigoferoid/millettioid clade</taxon>
        <taxon>Phaseoleae</taxon>
        <taxon>Clitoria</taxon>
    </lineage>
</organism>
<evidence type="ECO:0000256" key="3">
    <source>
        <dbReference type="ARBA" id="ARBA00023274"/>
    </source>
</evidence>
<name>A0AAN9FAP7_CLITE</name>
<dbReference type="InterPro" id="IPR005998">
    <property type="entry name" value="Ribosomal_uL30_euk"/>
</dbReference>
<gene>
    <name evidence="7" type="ORF">RJT34_28222</name>
</gene>
<evidence type="ECO:0000313" key="8">
    <source>
        <dbReference type="Proteomes" id="UP001359559"/>
    </source>
</evidence>
<dbReference type="EMBL" id="JAYKXN010000007">
    <property type="protein sequence ID" value="KAK7271939.1"/>
    <property type="molecule type" value="Genomic_DNA"/>
</dbReference>
<feature type="domain" description="Large ribosomal subunit protein uL30-like ferredoxin-like fold" evidence="5">
    <location>
        <begin position="156"/>
        <end position="206"/>
    </location>
</feature>
<evidence type="ECO:0000256" key="2">
    <source>
        <dbReference type="ARBA" id="ARBA00022980"/>
    </source>
</evidence>
<evidence type="ECO:0000256" key="1">
    <source>
        <dbReference type="ARBA" id="ARBA00007594"/>
    </source>
</evidence>
<feature type="domain" description="Large ribosomal subunit protein uL30 N-terminal eukaryotes" evidence="6">
    <location>
        <begin position="81"/>
        <end position="143"/>
    </location>
</feature>
<dbReference type="PANTHER" id="PTHR11524">
    <property type="entry name" value="60S RIBOSOMAL PROTEIN L7"/>
    <property type="match status" value="1"/>
</dbReference>
<dbReference type="InterPro" id="IPR012988">
    <property type="entry name" value="Ribosomal_uL30_N_euk"/>
</dbReference>
<sequence>MTNIYYGTDPLAGPEAISHSTHPLPSQLNRSNPNPGAKRGNGQRQQRQRAIVLPHRRRRRRRRLTELKTMAEEDPKALNFIPEVILKKRKSNEAFALRKKALFQQRNFNSRKTREFIKKPEDFIFEYRNREVDLIRLKRRVKRKLPELLNPKSKPLIVIRIQGKKEMHEKTRKALYSLGLRRRFSAVFVKPTVEVLAKLQRVEPYVTYGYPNLKSIKELIYKKGNVRIDKRKVPLTDNNIVEQELGKFGIVCIEDIVHHIDNAGPLFEEVVRFLWPFELNKPAEGLKGSKALFKEGGDTGDREDLINDLINKMN</sequence>
<dbReference type="Gene3D" id="3.30.1390.20">
    <property type="entry name" value="Ribosomal protein L30, ferredoxin-like fold domain"/>
    <property type="match status" value="1"/>
</dbReference>
<dbReference type="NCBIfam" id="TIGR01310">
    <property type="entry name" value="uL30_euk"/>
    <property type="match status" value="1"/>
</dbReference>
<dbReference type="GO" id="GO:0022625">
    <property type="term" value="C:cytosolic large ribosomal subunit"/>
    <property type="evidence" value="ECO:0007669"/>
    <property type="project" value="TreeGrafter"/>
</dbReference>
<comment type="similarity">
    <text evidence="1">Belongs to the universal ribosomal protein uL30 family.</text>
</comment>
<feature type="region of interest" description="Disordered" evidence="4">
    <location>
        <begin position="1"/>
        <end position="50"/>
    </location>
</feature>
<protein>
    <submittedName>
        <fullName evidence="7">Uncharacterized protein</fullName>
    </submittedName>
</protein>
<dbReference type="PANTHER" id="PTHR11524:SF36">
    <property type="entry name" value="LARGE RIBOSOMAL SUBUNIT PROTEIN UL30Z"/>
    <property type="match status" value="1"/>
</dbReference>
<dbReference type="Proteomes" id="UP001359559">
    <property type="component" value="Unassembled WGS sequence"/>
</dbReference>
<dbReference type="GO" id="GO:0000463">
    <property type="term" value="P:maturation of LSU-rRNA from tricistronic rRNA transcript (SSU-rRNA, 5.8S rRNA, LSU-rRNA)"/>
    <property type="evidence" value="ECO:0007669"/>
    <property type="project" value="TreeGrafter"/>
</dbReference>
<dbReference type="Pfam" id="PF08079">
    <property type="entry name" value="Ribosomal_L30_N"/>
    <property type="match status" value="1"/>
</dbReference>
<dbReference type="Pfam" id="PF00327">
    <property type="entry name" value="Ribosomal_L30"/>
    <property type="match status" value="1"/>
</dbReference>
<feature type="compositionally biased region" description="Low complexity" evidence="4">
    <location>
        <begin position="40"/>
        <end position="49"/>
    </location>
</feature>
<reference evidence="7 8" key="1">
    <citation type="submission" date="2024-01" db="EMBL/GenBank/DDBJ databases">
        <title>The genomes of 5 underutilized Papilionoideae crops provide insights into root nodulation and disease resistance.</title>
        <authorList>
            <person name="Yuan L."/>
        </authorList>
    </citation>
    <scope>NUCLEOTIDE SEQUENCE [LARGE SCALE GENOMIC DNA]</scope>
    <source>
        <strain evidence="7">LY-2023</strain>
        <tissue evidence="7">Leaf</tissue>
    </source>
</reference>
<dbReference type="InterPro" id="IPR036919">
    <property type="entry name" value="Ribo_uL30_ferredoxin-like_sf"/>
</dbReference>
<evidence type="ECO:0000259" key="5">
    <source>
        <dbReference type="Pfam" id="PF00327"/>
    </source>
</evidence>
<dbReference type="GO" id="GO:0003735">
    <property type="term" value="F:structural constituent of ribosome"/>
    <property type="evidence" value="ECO:0007669"/>
    <property type="project" value="TreeGrafter"/>
</dbReference>
<dbReference type="InterPro" id="IPR016082">
    <property type="entry name" value="Ribosomal_uL30_ferredoxin-like"/>
</dbReference>
<dbReference type="GO" id="GO:0003723">
    <property type="term" value="F:RNA binding"/>
    <property type="evidence" value="ECO:0007669"/>
    <property type="project" value="InterPro"/>
</dbReference>
<proteinExistence type="inferred from homology"/>
<keyword evidence="2" id="KW-0689">Ribosomal protein</keyword>
<evidence type="ECO:0000256" key="4">
    <source>
        <dbReference type="SAM" id="MobiDB-lite"/>
    </source>
</evidence>
<evidence type="ECO:0000313" key="7">
    <source>
        <dbReference type="EMBL" id="KAK7271939.1"/>
    </source>
</evidence>
<accession>A0AAN9FAP7</accession>
<keyword evidence="3" id="KW-0687">Ribonucleoprotein</keyword>
<evidence type="ECO:0000259" key="6">
    <source>
        <dbReference type="Pfam" id="PF08079"/>
    </source>
</evidence>
<dbReference type="FunFam" id="3.30.1390.20:FF:000004">
    <property type="entry name" value="60S ribosomal protein L7"/>
    <property type="match status" value="1"/>
</dbReference>
<feature type="compositionally biased region" description="Polar residues" evidence="4">
    <location>
        <begin position="18"/>
        <end position="34"/>
    </location>
</feature>
<keyword evidence="8" id="KW-1185">Reference proteome</keyword>
<dbReference type="AlphaFoldDB" id="A0AAN9FAP7"/>
<dbReference type="CDD" id="cd01657">
    <property type="entry name" value="Ribosomal_L7_archeal_euk"/>
    <property type="match status" value="1"/>
</dbReference>
<dbReference type="InterPro" id="IPR035808">
    <property type="entry name" value="Ribosomal_uL30_euk_arc"/>
</dbReference>
<dbReference type="InterPro" id="IPR039699">
    <property type="entry name" value="Ribosomal_uL30"/>
</dbReference>